<feature type="transmembrane region" description="Helical" evidence="1">
    <location>
        <begin position="34"/>
        <end position="53"/>
    </location>
</feature>
<name>A0AAI8DFK7_MAMSC</name>
<protein>
    <submittedName>
        <fullName evidence="2">Uncharacterized protein</fullName>
    </submittedName>
</protein>
<reference evidence="3" key="1">
    <citation type="submission" date="2017-06" db="EMBL/GenBank/DDBJ databases">
        <title>FDA dAtabase for Regulatory Grade micrObial Sequences (FDA-ARGOS): Supporting development and validation of Infectious Disease Dx tests.</title>
        <authorList>
            <person name="Goldberg B."/>
            <person name="Campos J."/>
            <person name="Tallon L."/>
            <person name="Sadzewicz L."/>
            <person name="Sengamalay N."/>
            <person name="Ott S."/>
            <person name="Godinez A."/>
            <person name="Nagaraj S."/>
            <person name="Vavikolanu K."/>
            <person name="Nadendla S."/>
            <person name="George J."/>
            <person name="Geyer C."/>
            <person name="Sichtig H."/>
        </authorList>
    </citation>
    <scope>NUCLEOTIDE SEQUENCE [LARGE SCALE GENOMIC DNA]</scope>
    <source>
        <strain evidence="3">FDAARGOS_285</strain>
    </source>
</reference>
<dbReference type="EMBL" id="CP022046">
    <property type="protein sequence ID" value="ASE33118.1"/>
    <property type="molecule type" value="Genomic_DNA"/>
</dbReference>
<feature type="transmembrane region" description="Helical" evidence="1">
    <location>
        <begin position="97"/>
        <end position="118"/>
    </location>
</feature>
<evidence type="ECO:0000313" key="3">
    <source>
        <dbReference type="Proteomes" id="UP000197058"/>
    </source>
</evidence>
<sequence>MKQLIKNRELLTVVFVFLIIALSLLLGLFLSLEQVLICLFPIFIIFLLFRDWLRGREKAKDFKKFMIFRLVVMIIFLVIMSLYILSMYQNNQFTNPLYIFGWFIVLFITDIIENKYFIKKESGK</sequence>
<keyword evidence="1" id="KW-1133">Transmembrane helix</keyword>
<keyword evidence="1" id="KW-0472">Membrane</keyword>
<keyword evidence="1" id="KW-0812">Transmembrane</keyword>
<dbReference type="RefSeq" id="WP_058592155.1">
    <property type="nucleotide sequence ID" value="NZ_CP022046.2"/>
</dbReference>
<proteinExistence type="predicted"/>
<dbReference type="AlphaFoldDB" id="A0AAI8DFK7"/>
<feature type="transmembrane region" description="Helical" evidence="1">
    <location>
        <begin position="65"/>
        <end position="85"/>
    </location>
</feature>
<gene>
    <name evidence="2" type="ORF">CEP64_00440</name>
</gene>
<feature type="transmembrane region" description="Helical" evidence="1">
    <location>
        <begin position="10"/>
        <end position="28"/>
    </location>
</feature>
<dbReference type="KEGG" id="sscu:CEP64_00440"/>
<organism evidence="2 3">
    <name type="scientific">Mammaliicoccus sciuri</name>
    <name type="common">Staphylococcus sciuri</name>
    <dbReference type="NCBI Taxonomy" id="1296"/>
    <lineage>
        <taxon>Bacteria</taxon>
        <taxon>Bacillati</taxon>
        <taxon>Bacillota</taxon>
        <taxon>Bacilli</taxon>
        <taxon>Bacillales</taxon>
        <taxon>Staphylococcaceae</taxon>
        <taxon>Mammaliicoccus</taxon>
    </lineage>
</organism>
<accession>A0AAI8DFK7</accession>
<dbReference type="Proteomes" id="UP000197058">
    <property type="component" value="Chromosome"/>
</dbReference>
<evidence type="ECO:0000256" key="1">
    <source>
        <dbReference type="SAM" id="Phobius"/>
    </source>
</evidence>
<evidence type="ECO:0000313" key="2">
    <source>
        <dbReference type="EMBL" id="ASE33118.1"/>
    </source>
</evidence>